<dbReference type="Pfam" id="PF13966">
    <property type="entry name" value="zf-RVT"/>
    <property type="match status" value="1"/>
</dbReference>
<feature type="domain" description="Reverse transcriptase zinc-binding" evidence="3">
    <location>
        <begin position="1000"/>
        <end position="1084"/>
    </location>
</feature>
<feature type="compositionally biased region" description="Pro residues" evidence="1">
    <location>
        <begin position="195"/>
        <end position="210"/>
    </location>
</feature>
<evidence type="ECO:0000313" key="4">
    <source>
        <dbReference type="EMBL" id="KAG5412174.1"/>
    </source>
</evidence>
<dbReference type="InterPro" id="IPR026960">
    <property type="entry name" value="RVT-Znf"/>
</dbReference>
<feature type="region of interest" description="Disordered" evidence="1">
    <location>
        <begin position="481"/>
        <end position="547"/>
    </location>
</feature>
<dbReference type="InterPro" id="IPR005135">
    <property type="entry name" value="Endo/exonuclease/phosphatase"/>
</dbReference>
<feature type="compositionally biased region" description="Low complexity" evidence="1">
    <location>
        <begin position="460"/>
        <end position="469"/>
    </location>
</feature>
<dbReference type="Gene3D" id="3.60.10.10">
    <property type="entry name" value="Endonuclease/exonuclease/phosphatase"/>
    <property type="match status" value="1"/>
</dbReference>
<dbReference type="PANTHER" id="PTHR31286">
    <property type="entry name" value="GLYCINE-RICH CELL WALL STRUCTURAL PROTEIN 1.8-LIKE"/>
    <property type="match status" value="1"/>
</dbReference>
<dbReference type="InterPro" id="IPR040256">
    <property type="entry name" value="At4g02000-like"/>
</dbReference>
<evidence type="ECO:0000313" key="5">
    <source>
        <dbReference type="Proteomes" id="UP000823674"/>
    </source>
</evidence>
<feature type="compositionally biased region" description="Low complexity" evidence="1">
    <location>
        <begin position="132"/>
        <end position="148"/>
    </location>
</feature>
<dbReference type="Proteomes" id="UP000823674">
    <property type="component" value="Chromosome A02"/>
</dbReference>
<name>A0ABQ7NMS4_BRACM</name>
<comment type="caution">
    <text evidence="4">The sequence shown here is derived from an EMBL/GenBank/DDBJ whole genome shotgun (WGS) entry which is preliminary data.</text>
</comment>
<dbReference type="InterPro" id="IPR036691">
    <property type="entry name" value="Endo/exonu/phosph_ase_sf"/>
</dbReference>
<evidence type="ECO:0000256" key="1">
    <source>
        <dbReference type="SAM" id="MobiDB-lite"/>
    </source>
</evidence>
<gene>
    <name evidence="4" type="primary">A02g512560.1_BraROA</name>
    <name evidence="4" type="ORF">IGI04_008493</name>
</gene>
<evidence type="ECO:0000259" key="3">
    <source>
        <dbReference type="Pfam" id="PF13966"/>
    </source>
</evidence>
<feature type="compositionally biased region" description="Low complexity" evidence="1">
    <location>
        <begin position="52"/>
        <end position="63"/>
    </location>
</feature>
<evidence type="ECO:0000259" key="2">
    <source>
        <dbReference type="Pfam" id="PF03372"/>
    </source>
</evidence>
<feature type="compositionally biased region" description="Low complexity" evidence="1">
    <location>
        <begin position="523"/>
        <end position="546"/>
    </location>
</feature>
<keyword evidence="5" id="KW-1185">Reference proteome</keyword>
<feature type="compositionally biased region" description="Polar residues" evidence="1">
    <location>
        <begin position="169"/>
        <end position="179"/>
    </location>
</feature>
<dbReference type="Pfam" id="PF03372">
    <property type="entry name" value="Exo_endo_phos"/>
    <property type="match status" value="1"/>
</dbReference>
<feature type="compositionally biased region" description="Pro residues" evidence="1">
    <location>
        <begin position="27"/>
        <end position="40"/>
    </location>
</feature>
<feature type="domain" description="Endonuclease/exonuclease/phosphatase" evidence="2">
    <location>
        <begin position="568"/>
        <end position="790"/>
    </location>
</feature>
<evidence type="ECO:0008006" key="6">
    <source>
        <dbReference type="Google" id="ProtNLM"/>
    </source>
</evidence>
<feature type="compositionally biased region" description="Basic residues" evidence="1">
    <location>
        <begin position="512"/>
        <end position="522"/>
    </location>
</feature>
<protein>
    <recommendedName>
        <fullName evidence="6">Reverse transcriptase zinc-binding domain-containing protein</fullName>
    </recommendedName>
</protein>
<feature type="region of interest" description="Disordered" evidence="1">
    <location>
        <begin position="428"/>
        <end position="469"/>
    </location>
</feature>
<feature type="region of interest" description="Disordered" evidence="1">
    <location>
        <begin position="1"/>
        <end position="110"/>
    </location>
</feature>
<dbReference type="PANTHER" id="PTHR31286:SF90">
    <property type="entry name" value="DUF4283 DOMAIN-CONTAINING PROTEIN"/>
    <property type="match status" value="1"/>
</dbReference>
<reference evidence="4 5" key="1">
    <citation type="submission" date="2021-03" db="EMBL/GenBank/DDBJ databases">
        <authorList>
            <person name="King G.J."/>
            <person name="Bancroft I."/>
            <person name="Baten A."/>
            <person name="Bloomfield J."/>
            <person name="Borpatragohain P."/>
            <person name="He Z."/>
            <person name="Irish N."/>
            <person name="Irwin J."/>
            <person name="Liu K."/>
            <person name="Mauleon R.P."/>
            <person name="Moore J."/>
            <person name="Morris R."/>
            <person name="Ostergaard L."/>
            <person name="Wang B."/>
            <person name="Wells R."/>
        </authorList>
    </citation>
    <scope>NUCLEOTIDE SEQUENCE [LARGE SCALE GENOMIC DNA]</scope>
    <source>
        <strain evidence="4">R-o-18</strain>
        <tissue evidence="4">Leaf</tissue>
    </source>
</reference>
<feature type="region of interest" description="Disordered" evidence="1">
    <location>
        <begin position="129"/>
        <end position="210"/>
    </location>
</feature>
<sequence>MQNVWQVPGRVSGLNPLSVAAGDHPDPTPAPPDPPDPSSPISPQEFPPLNSSPPTTSKRTSPSLTFTAGAAKASASGPHPPVRQPPGTGRMKPTTFPYTVPKSGSTITVPKVGSETTVPIFGSVNTVLQSHPQVPSSSGPESVPSQSQLTNNLLPDSNPIILPPKNSPLLKSNLASSSHTTTVPPPNSQTTTPPQTLPISPPLLIPNTQPPPIPQTTLVERLCASEDKTLRRLAPVTVAPSGRPRVLIPDSVFQKGAEIHKDFIICYFNGRPPPFIQIQSVFNHLQKILEKNIWYVGDSMFHTAQWSSEHSKSTPPLQAIRIWAHLTGVPLDLRHNEGLSLVAGLVGNPKETDDFTKNLVSLTLSHVKVEVDLTQPLPSVVEFERQSGEVVEVSVHYPWVPPTCSHCHELGHVIRNCLLYSPPDQTKKTAQKSAKESSQNQKKYQPVDKSKQPPALQKTPPSASVPVPSAAPFDPVTIITPSATGPLTRNYPKDFPIAPLTSSSNPFVTPKSTRRPPLKRSRSSPTLSPPDTSNQNPDSSNPNPFSIPLHSTGGLTPYFSMSVKLFFWNVRGLNDPDKHRTFTTWLHQNKHLFGAILESHIKEPFLSPILANLCPGWCFSSNHLSDHDGRIILIWRDTIKVQVLQQSSQCITCKLQFPNKPPIFYTTIYASNLSDDRVDLWAELIQMQTDLDLDSHSWILGGDLNQIAHPSEHSSPHVIVPDGLMYQLQDCLMHLGVFDLRYIGPCHTWTNSQPETPIAKKLDRLLVNSKTILSFPNALATFLPPSFSDHAPCIIDLAFNLPQAGTKPFKFQNYLTKHPMFAQLIQDAWTQAGNTCQTLAQLCWKLKSIKRDLKTLNRENFTQIQERVSEAYRLLQSAQSVLAPVAYQPPAIFTPPLLNLKDTIFPLVKLRIQNGESTLFWFDNWTPFGSLSDHLSNSPSRLGILPHATVSSLFRNGSWHLPPARTETQVQLQAYLTTITLTENQDYYEWEINGQVSERFKTGELYAYLCAERADVLWSKAVWFSGGIPRHNFHTWLLVLDRIPTRDRLISWGINVDANCLLCNSMPESRNHMFFSCSFSFQLWSKVASRLEIQPQRGWEDTLNQMTALHLQKSHRLLVLTAWQATAYWLWNERNARLHSNTFRSVDSIFKLLDRQLINKVQSFRELNPRRSSQMMQRWIHFA</sequence>
<organism evidence="4 5">
    <name type="scientific">Brassica rapa subsp. trilocularis</name>
    <dbReference type="NCBI Taxonomy" id="1813537"/>
    <lineage>
        <taxon>Eukaryota</taxon>
        <taxon>Viridiplantae</taxon>
        <taxon>Streptophyta</taxon>
        <taxon>Embryophyta</taxon>
        <taxon>Tracheophyta</taxon>
        <taxon>Spermatophyta</taxon>
        <taxon>Magnoliopsida</taxon>
        <taxon>eudicotyledons</taxon>
        <taxon>Gunneridae</taxon>
        <taxon>Pentapetalae</taxon>
        <taxon>rosids</taxon>
        <taxon>malvids</taxon>
        <taxon>Brassicales</taxon>
        <taxon>Brassicaceae</taxon>
        <taxon>Brassiceae</taxon>
        <taxon>Brassica</taxon>
    </lineage>
</organism>
<proteinExistence type="predicted"/>
<dbReference type="EMBL" id="JADBGQ010000002">
    <property type="protein sequence ID" value="KAG5412174.1"/>
    <property type="molecule type" value="Genomic_DNA"/>
</dbReference>
<dbReference type="SUPFAM" id="SSF56219">
    <property type="entry name" value="DNase I-like"/>
    <property type="match status" value="1"/>
</dbReference>
<accession>A0ABQ7NMS4</accession>